<proteinExistence type="predicted"/>
<evidence type="ECO:0000313" key="3">
    <source>
        <dbReference type="RefSeq" id="XP_016493994.1"/>
    </source>
</evidence>
<name>A0A1S4BYY7_TOBAC</name>
<gene>
    <name evidence="3" type="primary">LOC107813263</name>
</gene>
<dbReference type="PANTHER" id="PTHR48475">
    <property type="entry name" value="RIBONUCLEASE H"/>
    <property type="match status" value="1"/>
</dbReference>
<dbReference type="SUPFAM" id="SSF53098">
    <property type="entry name" value="Ribonuclease H-like"/>
    <property type="match status" value="1"/>
</dbReference>
<dbReference type="PROSITE" id="PS50994">
    <property type="entry name" value="INTEGRASE"/>
    <property type="match status" value="1"/>
</dbReference>
<sequence length="275" mass="30396">MRQVSEVRSHDPPAQRTIAFRFNTMAIHEMGNGHRRPFANGARILSTPYHPCANGQAESTNKTIIQNLKKKLESTKGKWIERLPEVLWSYQTTPKSSTGKTPLSLVYGAKELIPVEVGEPSARFRHTNEGSNNETMATALELLVRMAAQKQKNKRYYNRRTNIRYFGIRDLVLRKPQRLHPGDYESPDGPFLTVSPLSGDLPPFLTPLELPSNAPPMVSLQEPDQVQFTARGKLGPAPSNVPSTQESATAAPPPCKDTSSSASALIRNNAATSLE</sequence>
<dbReference type="KEGG" id="nta:107813263"/>
<dbReference type="InterPro" id="IPR012337">
    <property type="entry name" value="RNaseH-like_sf"/>
</dbReference>
<dbReference type="GO" id="GO:0003676">
    <property type="term" value="F:nucleic acid binding"/>
    <property type="evidence" value="ECO:0007669"/>
    <property type="project" value="InterPro"/>
</dbReference>
<dbReference type="InterPro" id="IPR001584">
    <property type="entry name" value="Integrase_cat-core"/>
</dbReference>
<dbReference type="Gene3D" id="3.30.420.10">
    <property type="entry name" value="Ribonuclease H-like superfamily/Ribonuclease H"/>
    <property type="match status" value="1"/>
</dbReference>
<protein>
    <recommendedName>
        <fullName evidence="2">Integrase catalytic domain-containing protein</fullName>
    </recommendedName>
</protein>
<reference evidence="3" key="1">
    <citation type="submission" date="2025-08" db="UniProtKB">
        <authorList>
            <consortium name="RefSeq"/>
        </authorList>
    </citation>
    <scope>IDENTIFICATION</scope>
</reference>
<dbReference type="PANTHER" id="PTHR48475:SF2">
    <property type="entry name" value="RIBONUCLEASE H"/>
    <property type="match status" value="1"/>
</dbReference>
<feature type="domain" description="Integrase catalytic" evidence="2">
    <location>
        <begin position="44"/>
        <end position="110"/>
    </location>
</feature>
<dbReference type="STRING" id="4097.A0A1S4BYY7"/>
<evidence type="ECO:0000259" key="2">
    <source>
        <dbReference type="PROSITE" id="PS50994"/>
    </source>
</evidence>
<dbReference type="RefSeq" id="XP_016493994.1">
    <property type="nucleotide sequence ID" value="XM_016638508.1"/>
</dbReference>
<dbReference type="OrthoDB" id="1739513at2759"/>
<accession>A0A1S4BYY7</accession>
<dbReference type="InterPro" id="IPR036397">
    <property type="entry name" value="RNaseH_sf"/>
</dbReference>
<feature type="region of interest" description="Disordered" evidence="1">
    <location>
        <begin position="205"/>
        <end position="275"/>
    </location>
</feature>
<dbReference type="AlphaFoldDB" id="A0A1S4BYY7"/>
<dbReference type="GO" id="GO:0015074">
    <property type="term" value="P:DNA integration"/>
    <property type="evidence" value="ECO:0007669"/>
    <property type="project" value="InterPro"/>
</dbReference>
<dbReference type="PaxDb" id="4097-A0A1S4BYY7"/>
<evidence type="ECO:0000256" key="1">
    <source>
        <dbReference type="SAM" id="MobiDB-lite"/>
    </source>
</evidence>
<organism evidence="3">
    <name type="scientific">Nicotiana tabacum</name>
    <name type="common">Common tobacco</name>
    <dbReference type="NCBI Taxonomy" id="4097"/>
    <lineage>
        <taxon>Eukaryota</taxon>
        <taxon>Viridiplantae</taxon>
        <taxon>Streptophyta</taxon>
        <taxon>Embryophyta</taxon>
        <taxon>Tracheophyta</taxon>
        <taxon>Spermatophyta</taxon>
        <taxon>Magnoliopsida</taxon>
        <taxon>eudicotyledons</taxon>
        <taxon>Gunneridae</taxon>
        <taxon>Pentapetalae</taxon>
        <taxon>asterids</taxon>
        <taxon>lamiids</taxon>
        <taxon>Solanales</taxon>
        <taxon>Solanaceae</taxon>
        <taxon>Nicotianoideae</taxon>
        <taxon>Nicotianeae</taxon>
        <taxon>Nicotiana</taxon>
    </lineage>
</organism>